<keyword evidence="2" id="KW-1185">Reference proteome</keyword>
<protein>
    <submittedName>
        <fullName evidence="1">Uncharacterized protein</fullName>
    </submittedName>
</protein>
<dbReference type="Proteomes" id="UP001569151">
    <property type="component" value="Unassembled WGS sequence"/>
</dbReference>
<name>A0ABV4MC59_9VIBR</name>
<dbReference type="EMBL" id="JBGOOS010000001">
    <property type="protein sequence ID" value="MEZ8207158.1"/>
    <property type="molecule type" value="Genomic_DNA"/>
</dbReference>
<evidence type="ECO:0000313" key="1">
    <source>
        <dbReference type="EMBL" id="MEZ8207158.1"/>
    </source>
</evidence>
<dbReference type="RefSeq" id="WP_371717366.1">
    <property type="nucleotide sequence ID" value="NZ_JBGOOF010000001.1"/>
</dbReference>
<gene>
    <name evidence="1" type="ORF">ACED39_00020</name>
</gene>
<evidence type="ECO:0000313" key="2">
    <source>
        <dbReference type="Proteomes" id="UP001569151"/>
    </source>
</evidence>
<proteinExistence type="predicted"/>
<sequence>MAGVLTYCKIQEMDVSPTMARYLQEIESKVELGNLLAISLSGIPILELFTKRVAPHTRIQEIGEYDWEQFGTAMSSVHSNTRRLVNNIADDARLFSKNQQEVKFWGCVYDATR</sequence>
<reference evidence="1 2" key="1">
    <citation type="submission" date="2024-06" db="EMBL/GenBank/DDBJ databases">
        <authorList>
            <person name="Steensen K."/>
            <person name="Seneca J."/>
            <person name="Bartlau N."/>
            <person name="Yu A.X."/>
            <person name="Polz M.F."/>
        </authorList>
    </citation>
    <scope>NUCLEOTIDE SEQUENCE [LARGE SCALE GENOMIC DNA]</scope>
    <source>
        <strain evidence="1 2">1F146</strain>
    </source>
</reference>
<organism evidence="1 2">
    <name type="scientific">Vibrio bivalvicida</name>
    <dbReference type="NCBI Taxonomy" id="1276888"/>
    <lineage>
        <taxon>Bacteria</taxon>
        <taxon>Pseudomonadati</taxon>
        <taxon>Pseudomonadota</taxon>
        <taxon>Gammaproteobacteria</taxon>
        <taxon>Vibrionales</taxon>
        <taxon>Vibrionaceae</taxon>
        <taxon>Vibrio</taxon>
        <taxon>Vibrio oreintalis group</taxon>
    </lineage>
</organism>
<accession>A0ABV4MC59</accession>
<comment type="caution">
    <text evidence="1">The sequence shown here is derived from an EMBL/GenBank/DDBJ whole genome shotgun (WGS) entry which is preliminary data.</text>
</comment>